<feature type="domain" description="DUF5017" evidence="1">
    <location>
        <begin position="16"/>
        <end position="192"/>
    </location>
</feature>
<dbReference type="AlphaFoldDB" id="A0A847S5D9"/>
<dbReference type="RefSeq" id="WP_168872695.1">
    <property type="nucleotide sequence ID" value="NZ_JABAIA010000002.1"/>
</dbReference>
<evidence type="ECO:0000259" key="1">
    <source>
        <dbReference type="Pfam" id="PF16409"/>
    </source>
</evidence>
<dbReference type="EMBL" id="JABAIA010000002">
    <property type="protein sequence ID" value="NLR66791.1"/>
    <property type="molecule type" value="Genomic_DNA"/>
</dbReference>
<proteinExistence type="predicted"/>
<dbReference type="Pfam" id="PF16409">
    <property type="entry name" value="DUF5017"/>
    <property type="match status" value="1"/>
</dbReference>
<dbReference type="InterPro" id="IPR032185">
    <property type="entry name" value="DUF5017"/>
</dbReference>
<name>A0A847S5D9_9BACT</name>
<comment type="caution">
    <text evidence="2">The sequence shown here is derived from an EMBL/GenBank/DDBJ whole genome shotgun (WGS) entry which is preliminary data.</text>
</comment>
<evidence type="ECO:0000313" key="2">
    <source>
        <dbReference type="EMBL" id="NLR66791.1"/>
    </source>
</evidence>
<sequence length="303" mass="32994">MKKSLIILFALAAVACSRKMQVDRPDFGVSLDPARRVADTFVYRLGDSTRFQFNGSVGNIAFYSGETGKRYDSRSTTYQLGKVTLSFSSKSEFGAQTNTLQVLATNNLPGFDSASVVNAAWKDISSRGKLATSATVVPFGTADLTDLVGNANDSLFIAFKYSGVTGTTQRTWTITDFSVNNVLADRNIALSTVAADVAYWTRYGNVWDPANGRWTPSATDLKITGGNASAATNTSWIITRPLYVGRIAPDVSTGVKSINEPDKTEYVYVYPAPGVYRATFIAYNHTVDEEKSTIREFIIKVTP</sequence>
<organism evidence="2 3">
    <name type="scientific">Chitinophaga varians</name>
    <dbReference type="NCBI Taxonomy" id="2202339"/>
    <lineage>
        <taxon>Bacteria</taxon>
        <taxon>Pseudomonadati</taxon>
        <taxon>Bacteroidota</taxon>
        <taxon>Chitinophagia</taxon>
        <taxon>Chitinophagales</taxon>
        <taxon>Chitinophagaceae</taxon>
        <taxon>Chitinophaga</taxon>
    </lineage>
</organism>
<accession>A0A847S5D9</accession>
<evidence type="ECO:0000313" key="3">
    <source>
        <dbReference type="Proteomes" id="UP000570474"/>
    </source>
</evidence>
<dbReference type="Proteomes" id="UP000570474">
    <property type="component" value="Unassembled WGS sequence"/>
</dbReference>
<gene>
    <name evidence="2" type="ORF">HGH92_20955</name>
</gene>
<protein>
    <submittedName>
        <fullName evidence="2">DUF5017 domain-containing protein</fullName>
    </submittedName>
</protein>
<reference evidence="2 3" key="1">
    <citation type="submission" date="2020-04" db="EMBL/GenBank/DDBJ databases">
        <authorList>
            <person name="Yin C."/>
        </authorList>
    </citation>
    <scope>NUCLEOTIDE SEQUENCE [LARGE SCALE GENOMIC DNA]</scope>
    <source>
        <strain evidence="2 3">Ae27</strain>
    </source>
</reference>
<dbReference type="PROSITE" id="PS51257">
    <property type="entry name" value="PROKAR_LIPOPROTEIN"/>
    <property type="match status" value="1"/>
</dbReference>
<keyword evidence="3" id="KW-1185">Reference proteome</keyword>